<reference evidence="3" key="1">
    <citation type="submission" date="2022-11" db="UniProtKB">
        <authorList>
            <consortium name="WormBaseParasite"/>
        </authorList>
    </citation>
    <scope>IDENTIFICATION</scope>
</reference>
<organism evidence="2 3">
    <name type="scientific">Romanomermis culicivorax</name>
    <name type="common">Nematode worm</name>
    <dbReference type="NCBI Taxonomy" id="13658"/>
    <lineage>
        <taxon>Eukaryota</taxon>
        <taxon>Metazoa</taxon>
        <taxon>Ecdysozoa</taxon>
        <taxon>Nematoda</taxon>
        <taxon>Enoplea</taxon>
        <taxon>Dorylaimia</taxon>
        <taxon>Mermithida</taxon>
        <taxon>Mermithoidea</taxon>
        <taxon>Mermithidae</taxon>
        <taxon>Romanomermis</taxon>
    </lineage>
</organism>
<evidence type="ECO:0000313" key="3">
    <source>
        <dbReference type="WBParaSite" id="nRc.2.0.1.t10780-RA"/>
    </source>
</evidence>
<dbReference type="WBParaSite" id="nRc.2.0.1.t10780-RA">
    <property type="protein sequence ID" value="nRc.2.0.1.t10780-RA"/>
    <property type="gene ID" value="nRc.2.0.1.g10780"/>
</dbReference>
<accession>A0A915I9D0</accession>
<proteinExistence type="predicted"/>
<sequence length="92" mass="10654">MKKTEKLQKISKFSSIKFYYHLNNGIFVFNNSKVSSGYKIVNVENCQVVKSANVWHRTKARIQSEARAICNQLFLCFISTAKAIMEFMLLLL</sequence>
<keyword evidence="1" id="KW-0812">Transmembrane</keyword>
<keyword evidence="1" id="KW-0472">Membrane</keyword>
<name>A0A915I9D0_ROMCU</name>
<dbReference type="AlphaFoldDB" id="A0A915I9D0"/>
<keyword evidence="1" id="KW-1133">Transmembrane helix</keyword>
<keyword evidence="2" id="KW-1185">Reference proteome</keyword>
<protein>
    <submittedName>
        <fullName evidence="3">Uncharacterized protein</fullName>
    </submittedName>
</protein>
<feature type="transmembrane region" description="Helical" evidence="1">
    <location>
        <begin position="69"/>
        <end position="91"/>
    </location>
</feature>
<evidence type="ECO:0000256" key="1">
    <source>
        <dbReference type="SAM" id="Phobius"/>
    </source>
</evidence>
<dbReference type="Proteomes" id="UP000887565">
    <property type="component" value="Unplaced"/>
</dbReference>
<evidence type="ECO:0000313" key="2">
    <source>
        <dbReference type="Proteomes" id="UP000887565"/>
    </source>
</evidence>